<dbReference type="Proteomes" id="UP000492821">
    <property type="component" value="Unassembled WGS sequence"/>
</dbReference>
<sequence>MSENGLGTWISSGQKPLEDRRIELMQVVVAVFRQQSPPDRPFATIRSSQLHEGAGEIPKTCLPELIRSKTEPNCLRNWASFCVTTLSTSIRPKDKPIPRFDVN</sequence>
<dbReference type="AlphaFoldDB" id="A0A7E4UYL7"/>
<name>A0A7E4UYL7_PANRE</name>
<proteinExistence type="predicted"/>
<protein>
    <submittedName>
        <fullName evidence="2">Uncharacterized protein</fullName>
    </submittedName>
</protein>
<evidence type="ECO:0000313" key="2">
    <source>
        <dbReference type="WBParaSite" id="Pan_g14058.t1"/>
    </source>
</evidence>
<dbReference type="WBParaSite" id="Pan_g14058.t1">
    <property type="protein sequence ID" value="Pan_g14058.t1"/>
    <property type="gene ID" value="Pan_g14058"/>
</dbReference>
<organism evidence="1 2">
    <name type="scientific">Panagrellus redivivus</name>
    <name type="common">Microworm</name>
    <dbReference type="NCBI Taxonomy" id="6233"/>
    <lineage>
        <taxon>Eukaryota</taxon>
        <taxon>Metazoa</taxon>
        <taxon>Ecdysozoa</taxon>
        <taxon>Nematoda</taxon>
        <taxon>Chromadorea</taxon>
        <taxon>Rhabditida</taxon>
        <taxon>Tylenchina</taxon>
        <taxon>Panagrolaimomorpha</taxon>
        <taxon>Panagrolaimoidea</taxon>
        <taxon>Panagrolaimidae</taxon>
        <taxon>Panagrellus</taxon>
    </lineage>
</organism>
<accession>A0A7E4UYL7</accession>
<reference evidence="1" key="1">
    <citation type="journal article" date="2013" name="Genetics">
        <title>The draft genome and transcriptome of Panagrellus redivivus are shaped by the harsh demands of a free-living lifestyle.</title>
        <authorList>
            <person name="Srinivasan J."/>
            <person name="Dillman A.R."/>
            <person name="Macchietto M.G."/>
            <person name="Heikkinen L."/>
            <person name="Lakso M."/>
            <person name="Fracchia K.M."/>
            <person name="Antoshechkin I."/>
            <person name="Mortazavi A."/>
            <person name="Wong G."/>
            <person name="Sternberg P.W."/>
        </authorList>
    </citation>
    <scope>NUCLEOTIDE SEQUENCE [LARGE SCALE GENOMIC DNA]</scope>
    <source>
        <strain evidence="1">MT8872</strain>
    </source>
</reference>
<reference evidence="2" key="2">
    <citation type="submission" date="2020-10" db="UniProtKB">
        <authorList>
            <consortium name="WormBaseParasite"/>
        </authorList>
    </citation>
    <scope>IDENTIFICATION</scope>
</reference>
<keyword evidence="1" id="KW-1185">Reference proteome</keyword>
<evidence type="ECO:0000313" key="1">
    <source>
        <dbReference type="Proteomes" id="UP000492821"/>
    </source>
</evidence>